<protein>
    <submittedName>
        <fullName evidence="4">DUF4129 domain-containing protein</fullName>
    </submittedName>
</protein>
<evidence type="ECO:0000313" key="5">
    <source>
        <dbReference type="Proteomes" id="UP000727962"/>
    </source>
</evidence>
<proteinExistence type="predicted"/>
<accession>A0A931PUU3</accession>
<evidence type="ECO:0000256" key="1">
    <source>
        <dbReference type="SAM" id="Phobius"/>
    </source>
</evidence>
<keyword evidence="1" id="KW-0472">Membrane</keyword>
<evidence type="ECO:0000313" key="4">
    <source>
        <dbReference type="EMBL" id="MBI1756912.1"/>
    </source>
</evidence>
<dbReference type="Proteomes" id="UP000727962">
    <property type="component" value="Unassembled WGS sequence"/>
</dbReference>
<keyword evidence="1" id="KW-0812">Transmembrane</keyword>
<dbReference type="Pfam" id="PF13559">
    <property type="entry name" value="DUF4129"/>
    <property type="match status" value="1"/>
</dbReference>
<reference evidence="4" key="1">
    <citation type="submission" date="2020-07" db="EMBL/GenBank/DDBJ databases">
        <title>Huge and variable diversity of episymbiotic CPR bacteria and DPANN archaea in groundwater ecosystems.</title>
        <authorList>
            <person name="He C.Y."/>
            <person name="Keren R."/>
            <person name="Whittaker M."/>
            <person name="Farag I.F."/>
            <person name="Doudna J."/>
            <person name="Cate J.H.D."/>
            <person name="Banfield J.F."/>
        </authorList>
    </citation>
    <scope>NUCLEOTIDE SEQUENCE</scope>
    <source>
        <strain evidence="4">NC_groundwater_17_Pr7_B-0.1um_64_12</strain>
    </source>
</reference>
<feature type="transmembrane region" description="Helical" evidence="1">
    <location>
        <begin position="147"/>
        <end position="168"/>
    </location>
</feature>
<dbReference type="InterPro" id="IPR025403">
    <property type="entry name" value="TgpA-like_C"/>
</dbReference>
<organism evidence="4 5">
    <name type="scientific">Fimbriimonas ginsengisoli</name>
    <dbReference type="NCBI Taxonomy" id="1005039"/>
    <lineage>
        <taxon>Bacteria</taxon>
        <taxon>Bacillati</taxon>
        <taxon>Armatimonadota</taxon>
        <taxon>Fimbriimonadia</taxon>
        <taxon>Fimbriimonadales</taxon>
        <taxon>Fimbriimonadaceae</taxon>
        <taxon>Fimbriimonas</taxon>
    </lineage>
</organism>
<keyword evidence="2" id="KW-0732">Signal</keyword>
<comment type="caution">
    <text evidence="4">The sequence shown here is derived from an EMBL/GenBank/DDBJ whole genome shotgun (WGS) entry which is preliminary data.</text>
</comment>
<name>A0A931PUU3_FIMGI</name>
<sequence>MARLASSFSLLLVVAAFAPADFRTLSRRLEGAKTVEDAVRLVRSDPVAAKDGELLRKLREGESLPADRRFEQLKSEIGLRARFEVDPLSTHAPALAAEIKRSPMYRGLQEKQSANWLAGALERFAKLFEFKKKPPNLNMPNFGPLDWIIPIMWTLLGFGVLFFLYLIARQFAINRSAKRKARAMLEEEEPERTLDEWLTMADQLEAEGRHREAVRCLYLACLLRFDEANVARFERSQTNWEHLRRIDASPRKPAGLDFRTPTRAFDDIWYGMRCKGWEDVAEFRSCYLLVTGALEAKAA</sequence>
<feature type="signal peptide" evidence="2">
    <location>
        <begin position="1"/>
        <end position="20"/>
    </location>
</feature>
<dbReference type="AlphaFoldDB" id="A0A931PUU3"/>
<evidence type="ECO:0000259" key="3">
    <source>
        <dbReference type="Pfam" id="PF13559"/>
    </source>
</evidence>
<gene>
    <name evidence="4" type="ORF">HYR64_07390</name>
</gene>
<keyword evidence="1" id="KW-1133">Transmembrane helix</keyword>
<feature type="chain" id="PRO_5037274849" evidence="2">
    <location>
        <begin position="21"/>
        <end position="299"/>
    </location>
</feature>
<dbReference type="EMBL" id="JACOSL010000043">
    <property type="protein sequence ID" value="MBI1756912.1"/>
    <property type="molecule type" value="Genomic_DNA"/>
</dbReference>
<feature type="domain" description="Protein-glutamine gamma-glutamyltransferase-like C-terminal" evidence="3">
    <location>
        <begin position="217"/>
        <end position="286"/>
    </location>
</feature>
<evidence type="ECO:0000256" key="2">
    <source>
        <dbReference type="SAM" id="SignalP"/>
    </source>
</evidence>